<keyword evidence="4" id="KW-0249">Electron transport</keyword>
<dbReference type="InterPro" id="IPR050597">
    <property type="entry name" value="Cytochrome_c_Oxidase_Subunit"/>
</dbReference>
<evidence type="ECO:0000259" key="7">
    <source>
        <dbReference type="PROSITE" id="PS51007"/>
    </source>
</evidence>
<dbReference type="Pfam" id="PF00034">
    <property type="entry name" value="Cytochrom_C"/>
    <property type="match status" value="1"/>
</dbReference>
<dbReference type="KEGG" id="mmob:F6R98_03070"/>
<evidence type="ECO:0000256" key="4">
    <source>
        <dbReference type="ARBA" id="ARBA00022982"/>
    </source>
</evidence>
<dbReference type="EMBL" id="CP044205">
    <property type="protein sequence ID" value="QFY44918.1"/>
    <property type="molecule type" value="Genomic_DNA"/>
</dbReference>
<dbReference type="GO" id="GO:0009055">
    <property type="term" value="F:electron transfer activity"/>
    <property type="evidence" value="ECO:0007669"/>
    <property type="project" value="InterPro"/>
</dbReference>
<organism evidence="8 9">
    <name type="scientific">Candidatus Methylospira mobilis</name>
    <dbReference type="NCBI Taxonomy" id="1808979"/>
    <lineage>
        <taxon>Bacteria</taxon>
        <taxon>Pseudomonadati</taxon>
        <taxon>Pseudomonadota</taxon>
        <taxon>Gammaproteobacteria</taxon>
        <taxon>Methylococcales</taxon>
        <taxon>Methylococcaceae</taxon>
        <taxon>Candidatus Methylospira</taxon>
    </lineage>
</organism>
<proteinExistence type="predicted"/>
<evidence type="ECO:0000256" key="1">
    <source>
        <dbReference type="ARBA" id="ARBA00022448"/>
    </source>
</evidence>
<evidence type="ECO:0000256" key="5">
    <source>
        <dbReference type="ARBA" id="ARBA00023004"/>
    </source>
</evidence>
<evidence type="ECO:0000313" key="9">
    <source>
        <dbReference type="Proteomes" id="UP000325755"/>
    </source>
</evidence>
<dbReference type="InterPro" id="IPR009056">
    <property type="entry name" value="Cyt_c-like_dom"/>
</dbReference>
<accession>A0A5Q0BS65</accession>
<gene>
    <name evidence="8" type="ORF">F6R98_03070</name>
</gene>
<evidence type="ECO:0000256" key="2">
    <source>
        <dbReference type="ARBA" id="ARBA00022617"/>
    </source>
</evidence>
<keyword evidence="2 6" id="KW-0349">Heme</keyword>
<feature type="domain" description="Cytochrome c" evidence="7">
    <location>
        <begin position="16"/>
        <end position="95"/>
    </location>
</feature>
<evidence type="ECO:0000256" key="3">
    <source>
        <dbReference type="ARBA" id="ARBA00022723"/>
    </source>
</evidence>
<keyword evidence="3 6" id="KW-0479">Metal-binding</keyword>
<dbReference type="Gene3D" id="1.10.760.10">
    <property type="entry name" value="Cytochrome c-like domain"/>
    <property type="match status" value="1"/>
</dbReference>
<reference evidence="8 9" key="1">
    <citation type="submission" date="2019-09" db="EMBL/GenBank/DDBJ databases">
        <title>Ecophysiology of the spiral-shaped methanotroph Methylospira mobilis as revealed by the complete genome sequence.</title>
        <authorList>
            <person name="Oshkin I.Y."/>
            <person name="Dedysh S.N."/>
            <person name="Miroshnikov K."/>
            <person name="Danilova O.V."/>
            <person name="Hakobyan A."/>
            <person name="Liesack W."/>
        </authorList>
    </citation>
    <scope>NUCLEOTIDE SEQUENCE [LARGE SCALE GENOMIC DNA]</scope>
    <source>
        <strain evidence="8 9">Shm1</strain>
    </source>
</reference>
<dbReference type="PROSITE" id="PS51007">
    <property type="entry name" value="CYTC"/>
    <property type="match status" value="1"/>
</dbReference>
<evidence type="ECO:0000313" key="8">
    <source>
        <dbReference type="EMBL" id="QFY44918.1"/>
    </source>
</evidence>
<keyword evidence="9" id="KW-1185">Reference proteome</keyword>
<dbReference type="Proteomes" id="UP000325755">
    <property type="component" value="Chromosome"/>
</dbReference>
<dbReference type="AlphaFoldDB" id="A0A5Q0BS65"/>
<evidence type="ECO:0000256" key="6">
    <source>
        <dbReference type="PROSITE-ProRule" id="PRU00433"/>
    </source>
</evidence>
<dbReference type="PANTHER" id="PTHR33751">
    <property type="entry name" value="CBB3-TYPE CYTOCHROME C OXIDASE SUBUNIT FIXP"/>
    <property type="match status" value="1"/>
</dbReference>
<keyword evidence="5 6" id="KW-0408">Iron</keyword>
<dbReference type="InParanoid" id="A0A5Q0BS65"/>
<dbReference type="GO" id="GO:0020037">
    <property type="term" value="F:heme binding"/>
    <property type="evidence" value="ECO:0007669"/>
    <property type="project" value="InterPro"/>
</dbReference>
<dbReference type="SUPFAM" id="SSF46626">
    <property type="entry name" value="Cytochrome c"/>
    <property type="match status" value="1"/>
</dbReference>
<sequence length="99" mass="10942">MGLFNMDMGMGMHMEGDIARGEHVAISTCAACHGRYGISSSDTIPNLAGQQAMYLYGALTAYRDKVRHVQVMTDVASKLSERDIADVTAYYAHLPDRKW</sequence>
<keyword evidence="1" id="KW-0813">Transport</keyword>
<dbReference type="GO" id="GO:0046872">
    <property type="term" value="F:metal ion binding"/>
    <property type="evidence" value="ECO:0007669"/>
    <property type="project" value="UniProtKB-KW"/>
</dbReference>
<dbReference type="PANTHER" id="PTHR33751:SF9">
    <property type="entry name" value="CYTOCHROME C4"/>
    <property type="match status" value="1"/>
</dbReference>
<dbReference type="InterPro" id="IPR036909">
    <property type="entry name" value="Cyt_c-like_dom_sf"/>
</dbReference>
<protein>
    <submittedName>
        <fullName evidence="8">Cytochrome c</fullName>
    </submittedName>
</protein>
<dbReference type="OrthoDB" id="9796421at2"/>
<name>A0A5Q0BS65_9GAMM</name>